<evidence type="ECO:0008006" key="3">
    <source>
        <dbReference type="Google" id="ProtNLM"/>
    </source>
</evidence>
<proteinExistence type="predicted"/>
<name>A0A1I3MH75_9RHOB</name>
<dbReference type="OrthoDB" id="5379851at2"/>
<dbReference type="Gene3D" id="3.40.50.450">
    <property type="match status" value="1"/>
</dbReference>
<dbReference type="RefSeq" id="WP_139222454.1">
    <property type="nucleotide sequence ID" value="NZ_FORY01000001.1"/>
</dbReference>
<accession>A0A1I3MH75</accession>
<keyword evidence="2" id="KW-1185">Reference proteome</keyword>
<dbReference type="EMBL" id="FORY01000001">
    <property type="protein sequence ID" value="SFI96494.1"/>
    <property type="molecule type" value="Genomic_DNA"/>
</dbReference>
<dbReference type="STRING" id="576117.SAMN04488138_10112"/>
<protein>
    <recommendedName>
        <fullName evidence="3">RNA helicase</fullName>
    </recommendedName>
</protein>
<evidence type="ECO:0000313" key="1">
    <source>
        <dbReference type="EMBL" id="SFI96494.1"/>
    </source>
</evidence>
<organism evidence="1 2">
    <name type="scientific">Celeribacter halophilus</name>
    <dbReference type="NCBI Taxonomy" id="576117"/>
    <lineage>
        <taxon>Bacteria</taxon>
        <taxon>Pseudomonadati</taxon>
        <taxon>Pseudomonadota</taxon>
        <taxon>Alphaproteobacteria</taxon>
        <taxon>Rhodobacterales</taxon>
        <taxon>Roseobacteraceae</taxon>
        <taxon>Celeribacter</taxon>
    </lineage>
</organism>
<reference evidence="1 2" key="1">
    <citation type="submission" date="2016-10" db="EMBL/GenBank/DDBJ databases">
        <authorList>
            <person name="de Groot N.N."/>
        </authorList>
    </citation>
    <scope>NUCLEOTIDE SEQUENCE [LARGE SCALE GENOMIC DNA]</scope>
    <source>
        <strain evidence="1 2">CGMCC 1.8891</strain>
    </source>
</reference>
<evidence type="ECO:0000313" key="2">
    <source>
        <dbReference type="Proteomes" id="UP000183299"/>
    </source>
</evidence>
<dbReference type="Proteomes" id="UP000183299">
    <property type="component" value="Unassembled WGS sequence"/>
</dbReference>
<sequence>MSKDESSSKKVCGIVMPISEIDGCPSSHWADVRSIIEEAAENAGFEAKLVSQSDDIGVIQARIVQNIYDADIIVCDVSAKNANVMFELGLRLAFDKPAIVLKDDQTSYSFDTSPIEHLEYPRGLRYNEIVDLKENLAAKLTATLEASKKPNYQSFLKHFGKFKVTGLETKEVDKEDYLLRELQTLKAIALDIKRDAINSQNLPSRNHSFQPLKGNKGKVRDIFMQEVVNSALTDNKFKNGFSSVEKEKFATKLINENPSLVNLYGGVDMAKKAVSEVLREIEAFG</sequence>
<gene>
    <name evidence="1" type="ORF">SAMN04488138_10112</name>
</gene>
<dbReference type="GeneID" id="98663495"/>
<dbReference type="SUPFAM" id="SSF52309">
    <property type="entry name" value="N-(deoxy)ribosyltransferase-like"/>
    <property type="match status" value="1"/>
</dbReference>
<dbReference type="AlphaFoldDB" id="A0A1I3MH75"/>